<evidence type="ECO:0000256" key="2">
    <source>
        <dbReference type="ARBA" id="ARBA00022692"/>
    </source>
</evidence>
<dbReference type="InterPro" id="IPR021797">
    <property type="entry name" value="Wzy_C_2"/>
</dbReference>
<keyword evidence="2 5" id="KW-0812">Transmembrane</keyword>
<feature type="transmembrane region" description="Helical" evidence="5">
    <location>
        <begin position="12"/>
        <end position="30"/>
    </location>
</feature>
<feature type="transmembrane region" description="Helical" evidence="5">
    <location>
        <begin position="349"/>
        <end position="368"/>
    </location>
</feature>
<dbReference type="KEGG" id="fku:FGKAn22_03270"/>
<evidence type="ECO:0008006" key="11">
    <source>
        <dbReference type="Google" id="ProtNLM"/>
    </source>
</evidence>
<evidence type="ECO:0000313" key="10">
    <source>
        <dbReference type="Proteomes" id="UP001319121"/>
    </source>
</evidence>
<comment type="subcellular location">
    <subcellularLocation>
        <location evidence="1">Membrane</location>
        <topology evidence="1">Multi-pass membrane protein</topology>
    </subcellularLocation>
</comment>
<evidence type="ECO:0000313" key="9">
    <source>
        <dbReference type="EMBL" id="BBI98634.1"/>
    </source>
</evidence>
<evidence type="ECO:0000256" key="4">
    <source>
        <dbReference type="ARBA" id="ARBA00023136"/>
    </source>
</evidence>
<feature type="transmembrane region" description="Helical" evidence="5">
    <location>
        <begin position="398"/>
        <end position="413"/>
    </location>
</feature>
<feature type="transmembrane region" description="Helical" evidence="5">
    <location>
        <begin position="125"/>
        <end position="146"/>
    </location>
</feature>
<evidence type="ECO:0000259" key="6">
    <source>
        <dbReference type="Pfam" id="PF04932"/>
    </source>
</evidence>
<proteinExistence type="predicted"/>
<dbReference type="Proteomes" id="UP001319121">
    <property type="component" value="Chromosome"/>
</dbReference>
<gene>
    <name evidence="9" type="ORF">FGKAn22_03270</name>
</gene>
<dbReference type="AlphaFoldDB" id="A0AAN1SZM3"/>
<feature type="transmembrane region" description="Helical" evidence="5">
    <location>
        <begin position="176"/>
        <end position="192"/>
    </location>
</feature>
<feature type="transmembrane region" description="Helical" evidence="5">
    <location>
        <begin position="221"/>
        <end position="236"/>
    </location>
</feature>
<accession>A0AAN1SZM3</accession>
<feature type="transmembrane region" description="Helical" evidence="5">
    <location>
        <begin position="375"/>
        <end position="392"/>
    </location>
</feature>
<name>A0AAN1SZM3_9PROT</name>
<dbReference type="InterPro" id="IPR007016">
    <property type="entry name" value="O-antigen_ligase-rel_domated"/>
</dbReference>
<feature type="transmembrane region" description="Helical" evidence="5">
    <location>
        <begin position="199"/>
        <end position="215"/>
    </location>
</feature>
<dbReference type="Pfam" id="PF15864">
    <property type="entry name" value="PglL_A"/>
    <property type="match status" value="1"/>
</dbReference>
<dbReference type="Pfam" id="PF04932">
    <property type="entry name" value="Wzy_C"/>
    <property type="match status" value="1"/>
</dbReference>
<dbReference type="Pfam" id="PF11846">
    <property type="entry name" value="Wzy_C_2"/>
    <property type="match status" value="1"/>
</dbReference>
<keyword evidence="4 5" id="KW-0472">Membrane</keyword>
<organism evidence="9 10">
    <name type="scientific">Ferrigenium kumadai</name>
    <dbReference type="NCBI Taxonomy" id="1682490"/>
    <lineage>
        <taxon>Bacteria</taxon>
        <taxon>Pseudomonadati</taxon>
        <taxon>Pseudomonadota</taxon>
        <taxon>Betaproteobacteria</taxon>
        <taxon>Nitrosomonadales</taxon>
        <taxon>Gallionellaceae</taxon>
        <taxon>Ferrigenium</taxon>
    </lineage>
</organism>
<dbReference type="InterPro" id="IPR051533">
    <property type="entry name" value="WaaL-like"/>
</dbReference>
<dbReference type="PANTHER" id="PTHR37422">
    <property type="entry name" value="TEICHURONIC ACID BIOSYNTHESIS PROTEIN TUAE"/>
    <property type="match status" value="1"/>
</dbReference>
<evidence type="ECO:0000259" key="8">
    <source>
        <dbReference type="Pfam" id="PF15864"/>
    </source>
</evidence>
<feature type="transmembrane region" description="Helical" evidence="5">
    <location>
        <begin position="42"/>
        <end position="58"/>
    </location>
</feature>
<evidence type="ECO:0000256" key="5">
    <source>
        <dbReference type="SAM" id="Phobius"/>
    </source>
</evidence>
<feature type="domain" description="Protein glycosylation ligase" evidence="8">
    <location>
        <begin position="167"/>
        <end position="192"/>
    </location>
</feature>
<dbReference type="RefSeq" id="WP_212786254.1">
    <property type="nucleotide sequence ID" value="NZ_AP019536.1"/>
</dbReference>
<dbReference type="EMBL" id="AP019536">
    <property type="protein sequence ID" value="BBI98634.1"/>
    <property type="molecule type" value="Genomic_DNA"/>
</dbReference>
<evidence type="ECO:0000256" key="3">
    <source>
        <dbReference type="ARBA" id="ARBA00022989"/>
    </source>
</evidence>
<keyword evidence="3 5" id="KW-1133">Transmembrane helix</keyword>
<dbReference type="PANTHER" id="PTHR37422:SF21">
    <property type="entry name" value="EXOQ-LIKE PROTEIN"/>
    <property type="match status" value="1"/>
</dbReference>
<evidence type="ECO:0000259" key="7">
    <source>
        <dbReference type="Pfam" id="PF11846"/>
    </source>
</evidence>
<feature type="transmembrane region" description="Helical" evidence="5">
    <location>
        <begin position="96"/>
        <end position="113"/>
    </location>
</feature>
<keyword evidence="10" id="KW-1185">Reference proteome</keyword>
<feature type="domain" description="Virulence factor membrane-bound polymerase C-terminal" evidence="7">
    <location>
        <begin position="378"/>
        <end position="558"/>
    </location>
</feature>
<protein>
    <recommendedName>
        <fullName evidence="11">O-antigen polymerase</fullName>
    </recommendedName>
</protein>
<feature type="transmembrane region" description="Helical" evidence="5">
    <location>
        <begin position="425"/>
        <end position="444"/>
    </location>
</feature>
<reference evidence="9 10" key="1">
    <citation type="submission" date="2019-03" db="EMBL/GenBank/DDBJ databases">
        <title>Complete genome sequence of Ferrigenium kumadai strain An22, a microaerophilic iron-oxidizing bacterium isolated from a paddy field soil.</title>
        <authorList>
            <person name="Watanabe T."/>
            <person name="Asakawa S."/>
        </authorList>
    </citation>
    <scope>NUCLEOTIDE SEQUENCE [LARGE SCALE GENOMIC DNA]</scope>
    <source>
        <strain evidence="9 10">An22</strain>
    </source>
</reference>
<dbReference type="InterPro" id="IPR031726">
    <property type="entry name" value="PglL_A"/>
</dbReference>
<feature type="transmembrane region" description="Helical" evidence="5">
    <location>
        <begin position="70"/>
        <end position="90"/>
    </location>
</feature>
<dbReference type="GO" id="GO:0016020">
    <property type="term" value="C:membrane"/>
    <property type="evidence" value="ECO:0007669"/>
    <property type="project" value="UniProtKB-SubCell"/>
</dbReference>
<sequence length="592" mass="66308">MLKNFPGSLRLAHISLALVGLMWVLPFLHYRHQYPLTTFYQEWWSALFGVLALTLLVARDYWQQPQVPRIAQLPIGLIVLVLLQWGLGKVVYLDQALLYVLYLLFAAMLMLLGARLRECFGMDRLALVLGIFLLAGAEASALIGVLQHFRWHTPLDTVVVVKVSSSVYGNLAQPNHFANYIALGLASLGLLLQQGRLKVRYVVSLALPLLFVMTLSGSRSSWLYLLMLSGLAWWWVRRDAAQRPLLRYSLSLLAGFGLMHLVVQLPFMAGAGGSIDTVQRLLGEGATGGIRLYLWREAGLMFSQSPWLGVGFGQFAWHHFELLPVLQQGNIQGLYNNAHNLVFQLAAEAGLAGLLVLFASLGVWLYGLRRAPLDAAHWWGCAALGVLIIHSLLEYPLWYTYFVAVAALLLGALDQTRYQLELRRVGRLSVVAVLLLGLVTLVQLRSGYQQLEQTLRIRPASAADRSAFERTRDSLVVVHSGSLLSPYAELFMSSLIEVNDERLKEKLDLNTRVMRFVPIGMVVYRQSLLLALAGQQDQARITLEQAIWSYPGDFANARRQLAGLAEKDPAHFSALLEFALQKDQEYRRAVHQ</sequence>
<feature type="transmembrane region" description="Helical" evidence="5">
    <location>
        <begin position="248"/>
        <end position="267"/>
    </location>
</feature>
<feature type="domain" description="O-antigen ligase-related" evidence="6">
    <location>
        <begin position="206"/>
        <end position="358"/>
    </location>
</feature>
<evidence type="ECO:0000256" key="1">
    <source>
        <dbReference type="ARBA" id="ARBA00004141"/>
    </source>
</evidence>